<dbReference type="AlphaFoldDB" id="A0A512BZS7"/>
<dbReference type="EMBL" id="BJYU01000106">
    <property type="protein sequence ID" value="GEO17462.1"/>
    <property type="molecule type" value="Genomic_DNA"/>
</dbReference>
<organism evidence="1 2">
    <name type="scientific">Microvirga aerophila</name>
    <dbReference type="NCBI Taxonomy" id="670291"/>
    <lineage>
        <taxon>Bacteria</taxon>
        <taxon>Pseudomonadati</taxon>
        <taxon>Pseudomonadota</taxon>
        <taxon>Alphaproteobacteria</taxon>
        <taxon>Hyphomicrobiales</taxon>
        <taxon>Methylobacteriaceae</taxon>
        <taxon>Microvirga</taxon>
    </lineage>
</organism>
<sequence length="127" mass="14156">MLGETERSDALTPCDPSRRLRTIRNKVQNETRFPKIEKGEALAPSLRQKAWGFVRAHPQHGSIIAVDPVRFERIVGSKAAAEAVFDQLFSQGMAIRGNGGKRRVQIAVQGFDRTGRSRWVCLRAGTL</sequence>
<evidence type="ECO:0000313" key="2">
    <source>
        <dbReference type="Proteomes" id="UP000321085"/>
    </source>
</evidence>
<accession>A0A512BZS7</accession>
<dbReference type="Proteomes" id="UP000321085">
    <property type="component" value="Unassembled WGS sequence"/>
</dbReference>
<proteinExistence type="predicted"/>
<protein>
    <submittedName>
        <fullName evidence="1">Uncharacterized protein</fullName>
    </submittedName>
</protein>
<evidence type="ECO:0000313" key="1">
    <source>
        <dbReference type="EMBL" id="GEO17462.1"/>
    </source>
</evidence>
<gene>
    <name evidence="1" type="ORF">MAE02_51580</name>
</gene>
<reference evidence="1 2" key="1">
    <citation type="submission" date="2019-07" db="EMBL/GenBank/DDBJ databases">
        <title>Whole genome shotgun sequence of Microvirga aerophila NBRC 106136.</title>
        <authorList>
            <person name="Hosoyama A."/>
            <person name="Uohara A."/>
            <person name="Ohji S."/>
            <person name="Ichikawa N."/>
        </authorList>
    </citation>
    <scope>NUCLEOTIDE SEQUENCE [LARGE SCALE GENOMIC DNA]</scope>
    <source>
        <strain evidence="1 2">NBRC 106136</strain>
    </source>
</reference>
<comment type="caution">
    <text evidence="1">The sequence shown here is derived from an EMBL/GenBank/DDBJ whole genome shotgun (WGS) entry which is preliminary data.</text>
</comment>
<name>A0A512BZS7_9HYPH</name>
<keyword evidence="2" id="KW-1185">Reference proteome</keyword>